<evidence type="ECO:0008006" key="4">
    <source>
        <dbReference type="Google" id="ProtNLM"/>
    </source>
</evidence>
<dbReference type="Proteomes" id="UP000824219">
    <property type="component" value="Linkage Group LG08"/>
</dbReference>
<keyword evidence="1" id="KW-0732">Signal</keyword>
<comment type="caution">
    <text evidence="2">The sequence shown here is derived from an EMBL/GenBank/DDBJ whole genome shotgun (WGS) entry which is preliminary data.</text>
</comment>
<keyword evidence="3" id="KW-1185">Reference proteome</keyword>
<evidence type="ECO:0000313" key="3">
    <source>
        <dbReference type="Proteomes" id="UP000824219"/>
    </source>
</evidence>
<feature type="signal peptide" evidence="1">
    <location>
        <begin position="1"/>
        <end position="30"/>
    </location>
</feature>
<gene>
    <name evidence="2" type="ORF">KOW79_006972</name>
</gene>
<evidence type="ECO:0000256" key="1">
    <source>
        <dbReference type="SAM" id="SignalP"/>
    </source>
</evidence>
<protein>
    <recommendedName>
        <fullName evidence="4">Secreted protein</fullName>
    </recommendedName>
</protein>
<evidence type="ECO:0000313" key="2">
    <source>
        <dbReference type="EMBL" id="KAG7328798.1"/>
    </source>
</evidence>
<dbReference type="AlphaFoldDB" id="A0A9D3NWX4"/>
<reference evidence="2 3" key="1">
    <citation type="submission" date="2021-06" db="EMBL/GenBank/DDBJ databases">
        <title>Chromosome-level genome assembly of the red-tail catfish (Hemibagrus wyckioides).</title>
        <authorList>
            <person name="Shao F."/>
        </authorList>
    </citation>
    <scope>NUCLEOTIDE SEQUENCE [LARGE SCALE GENOMIC DNA]</scope>
    <source>
        <strain evidence="2">EC202008001</strain>
        <tissue evidence="2">Blood</tissue>
    </source>
</reference>
<accession>A0A9D3NWX4</accession>
<organism evidence="2 3">
    <name type="scientific">Hemibagrus wyckioides</name>
    <dbReference type="NCBI Taxonomy" id="337641"/>
    <lineage>
        <taxon>Eukaryota</taxon>
        <taxon>Metazoa</taxon>
        <taxon>Chordata</taxon>
        <taxon>Craniata</taxon>
        <taxon>Vertebrata</taxon>
        <taxon>Euteleostomi</taxon>
        <taxon>Actinopterygii</taxon>
        <taxon>Neopterygii</taxon>
        <taxon>Teleostei</taxon>
        <taxon>Ostariophysi</taxon>
        <taxon>Siluriformes</taxon>
        <taxon>Bagridae</taxon>
        <taxon>Hemibagrus</taxon>
    </lineage>
</organism>
<name>A0A9D3NWX4_9TELE</name>
<feature type="chain" id="PRO_5038472656" description="Secreted protein" evidence="1">
    <location>
        <begin position="31"/>
        <end position="77"/>
    </location>
</feature>
<proteinExistence type="predicted"/>
<dbReference type="EMBL" id="JAHKSW010000008">
    <property type="protein sequence ID" value="KAG7328798.1"/>
    <property type="molecule type" value="Genomic_DNA"/>
</dbReference>
<sequence>MLKQLIDRQRNCLLFILAVDVVWNLGKASAGNGRELSCSRCSDCDSTFCSSSDSFLTGVLLNRGGEDLRSRKLHQEI</sequence>